<dbReference type="PANTHER" id="PTHR30514">
    <property type="entry name" value="GLUCOKINASE"/>
    <property type="match status" value="1"/>
</dbReference>
<dbReference type="Pfam" id="PF01380">
    <property type="entry name" value="SIS"/>
    <property type="match status" value="1"/>
</dbReference>
<dbReference type="EMBL" id="JBHUEE010000002">
    <property type="protein sequence ID" value="MFD1716939.1"/>
    <property type="molecule type" value="Genomic_DNA"/>
</dbReference>
<gene>
    <name evidence="6" type="ORF">ACFSE6_03775</name>
</gene>
<dbReference type="InterPro" id="IPR009057">
    <property type="entry name" value="Homeodomain-like_sf"/>
</dbReference>
<feature type="domain" description="HTH rpiR-type" evidence="4">
    <location>
        <begin position="12"/>
        <end position="88"/>
    </location>
</feature>
<dbReference type="Pfam" id="PF01418">
    <property type="entry name" value="HTH_6"/>
    <property type="match status" value="1"/>
</dbReference>
<dbReference type="PROSITE" id="PS51071">
    <property type="entry name" value="HTH_RPIR"/>
    <property type="match status" value="1"/>
</dbReference>
<dbReference type="Gene3D" id="3.40.50.10490">
    <property type="entry name" value="Glucose-6-phosphate isomerase like protein, domain 1"/>
    <property type="match status" value="1"/>
</dbReference>
<dbReference type="InterPro" id="IPR001347">
    <property type="entry name" value="SIS_dom"/>
</dbReference>
<name>A0ABW4L4N6_9MICO</name>
<keyword evidence="3" id="KW-0804">Transcription</keyword>
<evidence type="ECO:0000259" key="4">
    <source>
        <dbReference type="PROSITE" id="PS51071"/>
    </source>
</evidence>
<proteinExistence type="predicted"/>
<dbReference type="PROSITE" id="PS51464">
    <property type="entry name" value="SIS"/>
    <property type="match status" value="1"/>
</dbReference>
<evidence type="ECO:0000256" key="1">
    <source>
        <dbReference type="ARBA" id="ARBA00023015"/>
    </source>
</evidence>
<dbReference type="RefSeq" id="WP_388002385.1">
    <property type="nucleotide sequence ID" value="NZ_JBHUEE010000002.1"/>
</dbReference>
<feature type="domain" description="SIS" evidence="5">
    <location>
        <begin position="139"/>
        <end position="279"/>
    </location>
</feature>
<dbReference type="InterPro" id="IPR047640">
    <property type="entry name" value="RpiR-like"/>
</dbReference>
<protein>
    <submittedName>
        <fullName evidence="6">MurR/RpiR family transcriptional regulator</fullName>
    </submittedName>
</protein>
<reference evidence="7" key="1">
    <citation type="journal article" date="2019" name="Int. J. Syst. Evol. Microbiol.">
        <title>The Global Catalogue of Microorganisms (GCM) 10K type strain sequencing project: providing services to taxonomists for standard genome sequencing and annotation.</title>
        <authorList>
            <consortium name="The Broad Institute Genomics Platform"/>
            <consortium name="The Broad Institute Genome Sequencing Center for Infectious Disease"/>
            <person name="Wu L."/>
            <person name="Ma J."/>
        </authorList>
    </citation>
    <scope>NUCLEOTIDE SEQUENCE [LARGE SCALE GENOMIC DNA]</scope>
    <source>
        <strain evidence="7">JCM 17130</strain>
    </source>
</reference>
<dbReference type="InterPro" id="IPR036388">
    <property type="entry name" value="WH-like_DNA-bd_sf"/>
</dbReference>
<dbReference type="InterPro" id="IPR046348">
    <property type="entry name" value="SIS_dom_sf"/>
</dbReference>
<dbReference type="InterPro" id="IPR000281">
    <property type="entry name" value="HTH_RpiR"/>
</dbReference>
<dbReference type="Gene3D" id="1.10.10.10">
    <property type="entry name" value="Winged helix-like DNA-binding domain superfamily/Winged helix DNA-binding domain"/>
    <property type="match status" value="1"/>
</dbReference>
<dbReference type="SUPFAM" id="SSF46689">
    <property type="entry name" value="Homeodomain-like"/>
    <property type="match status" value="1"/>
</dbReference>
<evidence type="ECO:0000313" key="7">
    <source>
        <dbReference type="Proteomes" id="UP001597277"/>
    </source>
</evidence>
<dbReference type="PANTHER" id="PTHR30514:SF1">
    <property type="entry name" value="HTH-TYPE TRANSCRIPTIONAL REGULATOR HEXR-RELATED"/>
    <property type="match status" value="1"/>
</dbReference>
<accession>A0ABW4L4N6</accession>
<dbReference type="CDD" id="cd05013">
    <property type="entry name" value="SIS_RpiR"/>
    <property type="match status" value="1"/>
</dbReference>
<evidence type="ECO:0000259" key="5">
    <source>
        <dbReference type="PROSITE" id="PS51464"/>
    </source>
</evidence>
<keyword evidence="7" id="KW-1185">Reference proteome</keyword>
<comment type="caution">
    <text evidence="6">The sequence shown here is derived from an EMBL/GenBank/DDBJ whole genome shotgun (WGS) entry which is preliminary data.</text>
</comment>
<evidence type="ECO:0000256" key="3">
    <source>
        <dbReference type="ARBA" id="ARBA00023163"/>
    </source>
</evidence>
<organism evidence="6 7">
    <name type="scientific">Georgenia deserti</name>
    <dbReference type="NCBI Taxonomy" id="2093781"/>
    <lineage>
        <taxon>Bacteria</taxon>
        <taxon>Bacillati</taxon>
        <taxon>Actinomycetota</taxon>
        <taxon>Actinomycetes</taxon>
        <taxon>Micrococcales</taxon>
        <taxon>Bogoriellaceae</taxon>
        <taxon>Georgenia</taxon>
    </lineage>
</organism>
<dbReference type="InterPro" id="IPR035472">
    <property type="entry name" value="RpiR-like_SIS"/>
</dbReference>
<keyword evidence="2" id="KW-0238">DNA-binding</keyword>
<sequence>MVSSTSVADGTLRVAERIHATLPSMPAAMAKIAELLLDDPTAPLELSITELAERAGTSPATVTRFCRQIGFPGYVQFRVGVATDAALGSADDDSWRTDIHRTLEPDDTPEDVLRTLLDAHIRSLRATASVLDLTQCARVAERIAAAPHVDIYGIGGSAAMASEMQTRLYRIGVNAHAWPEVHAGLASASIQDERTTAIGISHSGRTKETVEVLARAKDSGAHTVAITSRSTSPLAQLADSCLLAPVPEQYLHPADLSAKHSQLFVLDVLYLLVAQHDYSATVARIAASAEAVAGHRRAD</sequence>
<evidence type="ECO:0000313" key="6">
    <source>
        <dbReference type="EMBL" id="MFD1716939.1"/>
    </source>
</evidence>
<evidence type="ECO:0000256" key="2">
    <source>
        <dbReference type="ARBA" id="ARBA00023125"/>
    </source>
</evidence>
<dbReference type="Proteomes" id="UP001597277">
    <property type="component" value="Unassembled WGS sequence"/>
</dbReference>
<keyword evidence="1" id="KW-0805">Transcription regulation</keyword>
<dbReference type="SUPFAM" id="SSF53697">
    <property type="entry name" value="SIS domain"/>
    <property type="match status" value="1"/>
</dbReference>